<protein>
    <submittedName>
        <fullName evidence="2">Uncharacterized protein</fullName>
    </submittedName>
</protein>
<sequence length="406" mass="48169">MLLSIYRNHPKKTLLFLIFLLGGVTYKFRAHLFNAFLQKMQSKLTKEMELQMEKGQRINSKLDKIQQIADEYYENKGFLNTISQVLKLDEITLTADQLKMKKEGTQQQKNELYQVMTEQFLAFEVQTILFLRKFECLLLLSKILMLTIKIEDEEMFIHNLLEQIQLLIFKEQQLHISTIIVEQFKAKPQTYNYNTPANAQELIKNLVQACQREYMDEKFQKRLENQCREEYKNKMNQFQSYYQGQNLKKLQEQSKQLVEHLLKINKSLGLIAFSDYAISYSFQKLNNRLLLVPLINEINNQILIKQLAKHHQVIKEEFYAKENIQSNNNYYQKILKQGLKIKDEQQSNSQVDNNMILIQKVLHEFKIFEILKQSQNQMIKKLVFGNELDEQASSQKQSLGQLMQGL</sequence>
<gene>
    <name evidence="2" type="ORF">POCTA_138.1.T1440150</name>
</gene>
<evidence type="ECO:0000256" key="1">
    <source>
        <dbReference type="SAM" id="Coils"/>
    </source>
</evidence>
<keyword evidence="3" id="KW-1185">Reference proteome</keyword>
<proteinExistence type="predicted"/>
<dbReference type="AlphaFoldDB" id="A0A8S1Y6E0"/>
<reference evidence="2" key="1">
    <citation type="submission" date="2021-01" db="EMBL/GenBank/DDBJ databases">
        <authorList>
            <consortium name="Genoscope - CEA"/>
            <person name="William W."/>
        </authorList>
    </citation>
    <scope>NUCLEOTIDE SEQUENCE</scope>
</reference>
<comment type="caution">
    <text evidence="2">The sequence shown here is derived from an EMBL/GenBank/DDBJ whole genome shotgun (WGS) entry which is preliminary data.</text>
</comment>
<dbReference type="Proteomes" id="UP000683925">
    <property type="component" value="Unassembled WGS sequence"/>
</dbReference>
<keyword evidence="1" id="KW-0175">Coiled coil</keyword>
<evidence type="ECO:0000313" key="3">
    <source>
        <dbReference type="Proteomes" id="UP000683925"/>
    </source>
</evidence>
<name>A0A8S1Y6E0_PAROT</name>
<dbReference type="EMBL" id="CAJJDP010000145">
    <property type="protein sequence ID" value="CAD8208607.1"/>
    <property type="molecule type" value="Genomic_DNA"/>
</dbReference>
<dbReference type="OMA" id="QCREEYK"/>
<feature type="coiled-coil region" evidence="1">
    <location>
        <begin position="88"/>
        <end position="115"/>
    </location>
</feature>
<dbReference type="OrthoDB" id="305808at2759"/>
<evidence type="ECO:0000313" key="2">
    <source>
        <dbReference type="EMBL" id="CAD8208607.1"/>
    </source>
</evidence>
<organism evidence="2 3">
    <name type="scientific">Paramecium octaurelia</name>
    <dbReference type="NCBI Taxonomy" id="43137"/>
    <lineage>
        <taxon>Eukaryota</taxon>
        <taxon>Sar</taxon>
        <taxon>Alveolata</taxon>
        <taxon>Ciliophora</taxon>
        <taxon>Intramacronucleata</taxon>
        <taxon>Oligohymenophorea</taxon>
        <taxon>Peniculida</taxon>
        <taxon>Parameciidae</taxon>
        <taxon>Paramecium</taxon>
    </lineage>
</organism>
<accession>A0A8S1Y6E0</accession>